<dbReference type="PANTHER" id="PTHR34531">
    <property type="entry name" value="ZGC:153352"/>
    <property type="match status" value="1"/>
</dbReference>
<dbReference type="InterPro" id="IPR053901">
    <property type="entry name" value="C5orf34-like"/>
</dbReference>
<keyword evidence="4" id="KW-1185">Reference proteome</keyword>
<gene>
    <name evidence="3" type="ORF">GPECTOR_1g826</name>
</gene>
<comment type="caution">
    <text evidence="3">The sequence shown here is derived from an EMBL/GenBank/DDBJ whole genome shotgun (WGS) entry which is preliminary data.</text>
</comment>
<feature type="region of interest" description="Disordered" evidence="1">
    <location>
        <begin position="238"/>
        <end position="260"/>
    </location>
</feature>
<evidence type="ECO:0000313" key="4">
    <source>
        <dbReference type="Proteomes" id="UP000075714"/>
    </source>
</evidence>
<protein>
    <recommendedName>
        <fullName evidence="2">C5orf34-like N-terminal domain-containing protein</fullName>
    </recommendedName>
</protein>
<feature type="domain" description="C5orf34-like N-terminal" evidence="2">
    <location>
        <begin position="17"/>
        <end position="77"/>
    </location>
</feature>
<dbReference type="OrthoDB" id="75908at2759"/>
<organism evidence="3 4">
    <name type="scientific">Gonium pectorale</name>
    <name type="common">Green alga</name>
    <dbReference type="NCBI Taxonomy" id="33097"/>
    <lineage>
        <taxon>Eukaryota</taxon>
        <taxon>Viridiplantae</taxon>
        <taxon>Chlorophyta</taxon>
        <taxon>core chlorophytes</taxon>
        <taxon>Chlorophyceae</taxon>
        <taxon>CS clade</taxon>
        <taxon>Chlamydomonadales</taxon>
        <taxon>Volvocaceae</taxon>
        <taxon>Gonium</taxon>
    </lineage>
</organism>
<dbReference type="PANTHER" id="PTHR34531:SF1">
    <property type="entry name" value="CHROMOSOME 5 OPEN READING FRAME 34"/>
    <property type="match status" value="1"/>
</dbReference>
<dbReference type="Pfam" id="PF15025">
    <property type="entry name" value="C5orf34-like_N"/>
    <property type="match status" value="1"/>
</dbReference>
<proteinExistence type="predicted"/>
<dbReference type="AlphaFoldDB" id="A0A150H468"/>
<name>A0A150H468_GONPE</name>
<evidence type="ECO:0000313" key="3">
    <source>
        <dbReference type="EMBL" id="KXZ56916.1"/>
    </source>
</evidence>
<evidence type="ECO:0000256" key="1">
    <source>
        <dbReference type="SAM" id="MobiDB-lite"/>
    </source>
</evidence>
<dbReference type="EMBL" id="LSYV01000002">
    <property type="protein sequence ID" value="KXZ56916.1"/>
    <property type="molecule type" value="Genomic_DNA"/>
</dbReference>
<evidence type="ECO:0000259" key="2">
    <source>
        <dbReference type="Pfam" id="PF15025"/>
    </source>
</evidence>
<sequence>MATPPRIAAELPELCRVCILRDARAKATFSDNTILVTNSTGSSFLVLAPDGRATRQLSEYALTRHSPLLAAVLEFRNMHVEQPCVCKPLARVLRSGFSLGYAIHDATWPNPRHAADAGLAQLQQDGKVVVSSEDGVAQVVLHGHRRRFAVCYPLLVGERPQEARYDYVWQTQVFSVASHPARWRPAVRAALLAAAALGQDVGAALAGLEHESASSQQQGHDQQQQGYSNMGLIPTAAALDPDDGLAGTGPAGSLSIAEEAPEPPSVRRCLLPRADECVRTGLAEQLPSDGWWAEPSLSLLPPGDVLMFEWTPHATYQFLPESGEVEVWVHADESCMASTRGGRFLAHYKGCEAEGQLYVANCVPEAVWSRDQACRYPLGALAAHALKLRRVPACS</sequence>
<dbReference type="InterPro" id="IPR027830">
    <property type="entry name" value="C5orf34-like_N"/>
</dbReference>
<reference evidence="4" key="1">
    <citation type="journal article" date="2016" name="Nat. Commun.">
        <title>The Gonium pectorale genome demonstrates co-option of cell cycle regulation during the evolution of multicellularity.</title>
        <authorList>
            <person name="Hanschen E.R."/>
            <person name="Marriage T.N."/>
            <person name="Ferris P.J."/>
            <person name="Hamaji T."/>
            <person name="Toyoda A."/>
            <person name="Fujiyama A."/>
            <person name="Neme R."/>
            <person name="Noguchi H."/>
            <person name="Minakuchi Y."/>
            <person name="Suzuki M."/>
            <person name="Kawai-Toyooka H."/>
            <person name="Smith D.R."/>
            <person name="Sparks H."/>
            <person name="Anderson J."/>
            <person name="Bakaric R."/>
            <person name="Luria V."/>
            <person name="Karger A."/>
            <person name="Kirschner M.W."/>
            <person name="Durand P.M."/>
            <person name="Michod R.E."/>
            <person name="Nozaki H."/>
            <person name="Olson B.J."/>
        </authorList>
    </citation>
    <scope>NUCLEOTIDE SEQUENCE [LARGE SCALE GENOMIC DNA]</scope>
    <source>
        <strain evidence="4">NIES-2863</strain>
    </source>
</reference>
<accession>A0A150H468</accession>
<dbReference type="Proteomes" id="UP000075714">
    <property type="component" value="Unassembled WGS sequence"/>
</dbReference>